<dbReference type="Gene3D" id="3.30.565.10">
    <property type="entry name" value="Histidine kinase-like ATPase, C-terminal domain"/>
    <property type="match status" value="1"/>
</dbReference>
<proteinExistence type="predicted"/>
<dbReference type="PANTHER" id="PTHR43065">
    <property type="entry name" value="SENSOR HISTIDINE KINASE"/>
    <property type="match status" value="1"/>
</dbReference>
<dbReference type="eggNOG" id="COG4191">
    <property type="taxonomic scope" value="Bacteria"/>
</dbReference>
<evidence type="ECO:0000259" key="11">
    <source>
        <dbReference type="PROSITE" id="PS50112"/>
    </source>
</evidence>
<gene>
    <name evidence="13" type="ORF">C666_12290</name>
</gene>
<comment type="catalytic activity">
    <reaction evidence="1">
        <text>ATP + protein L-histidine = ADP + protein N-phospho-L-histidine.</text>
        <dbReference type="EC" id="2.7.13.3"/>
    </reaction>
</comment>
<feature type="transmembrane region" description="Helical" evidence="9">
    <location>
        <begin position="29"/>
        <end position="50"/>
    </location>
</feature>
<dbReference type="InterPro" id="IPR036890">
    <property type="entry name" value="HATPase_C_sf"/>
</dbReference>
<keyword evidence="3" id="KW-0597">Phosphoprotein</keyword>
<dbReference type="SMART" id="SM00091">
    <property type="entry name" value="PAS"/>
    <property type="match status" value="3"/>
</dbReference>
<evidence type="ECO:0000256" key="2">
    <source>
        <dbReference type="ARBA" id="ARBA00012438"/>
    </source>
</evidence>
<evidence type="ECO:0000259" key="12">
    <source>
        <dbReference type="PROSITE" id="PS50113"/>
    </source>
</evidence>
<keyword evidence="4" id="KW-0808">Transferase</keyword>
<feature type="domain" description="PAS" evidence="11">
    <location>
        <begin position="297"/>
        <end position="367"/>
    </location>
</feature>
<dbReference type="InterPro" id="IPR000700">
    <property type="entry name" value="PAS-assoc_C"/>
</dbReference>
<sequence>MRRIISVYVPAPSMSLSTSARGGPPHWYWAAPYVAVVFFALSMLTLVWLLQQRELEAERGAVVRDLQWAEQTMRRQMLGTEEFLGQLARDVAAEALDHDGFQLRANQHIANNSELVNVAWVGTDEIVRWTAPFDTTDWLSGEALAGEQIRLMEQARTSGRLIYGDAYRTARGDTVLEVYVPILRGGEFRGALVGAYSVERMIRHLVPAWFVDKYRLALRNARGEVLAVSSKLQDVDESLSVELAFDPPGNGLALRATALRGGGLPRALPAALILGLSVLVLWSLWSLRIHVMRRVQVEKERDRLFNLSLDMLCVVGIDGSFRRCNPAFERILGHAPDSMPGQPMIDFVHAEDAGATLDALRRLAGGEPVKFENRCRCADGSYKWLVWSINPVCEERLVYAVAHDITGRKAAEQALRAESAFRKAMEDSVLTGLRAIDLSGRIIYVNSAFCRMVGWSEDELVGATAPFPYWPEEMLEVCERNLQMTLNGQAPASGFELRIQRRNGERFDARFYLSPLIDVSGRQTGWMASITDITEPKRVRAALEATHERFEAVLDGLDAAVFVADVRTDEILFANRAFKRIHGFDVVGHTVRGVAVPQPERGDYRVDPRGLTPADLPRELFDGELQHPLSGRWYHVREQAMRWVDGRVVRMGVATDSTERKQTAEVARQQEERLQRTSRLITMGEMASTLAHELNQPLSAIANYCAGCVTRMQGGKWKPEDVLTAMQKASFQAERAGKIVRRVREFVKKSEPRRSAVNLVDVLDDALGFADIDARRTGIRLIADIEPGLPPVFADRIMIEQVVLNLIRNGLDAMADTLPEQRLLVVRARRFGDDAVEVAVIDRGHGISEEGRQRLFTPFYTTKTEGMGMGLNICRSIVEFHDGRLIVDDNPEGGTIFSFTLPTESASERVARSA</sequence>
<dbReference type="InterPro" id="IPR003594">
    <property type="entry name" value="HATPase_dom"/>
</dbReference>
<dbReference type="InterPro" id="IPR000014">
    <property type="entry name" value="PAS"/>
</dbReference>
<evidence type="ECO:0000256" key="4">
    <source>
        <dbReference type="ARBA" id="ARBA00022679"/>
    </source>
</evidence>
<evidence type="ECO:0000256" key="8">
    <source>
        <dbReference type="ARBA" id="ARBA00023012"/>
    </source>
</evidence>
<dbReference type="Pfam" id="PF13188">
    <property type="entry name" value="PAS_8"/>
    <property type="match status" value="1"/>
</dbReference>
<dbReference type="Gene3D" id="3.30.450.20">
    <property type="entry name" value="PAS domain"/>
    <property type="match status" value="3"/>
</dbReference>
<dbReference type="CDD" id="cd00082">
    <property type="entry name" value="HisKA"/>
    <property type="match status" value="1"/>
</dbReference>
<dbReference type="STRING" id="1123367.GCA_000621305_00089"/>
<dbReference type="PRINTS" id="PR00344">
    <property type="entry name" value="BCTRLSENSOR"/>
</dbReference>
<keyword evidence="9" id="KW-0812">Transmembrane</keyword>
<protein>
    <recommendedName>
        <fullName evidence="2">histidine kinase</fullName>
        <ecNumber evidence="2">2.7.13.3</ecNumber>
    </recommendedName>
</protein>
<feature type="domain" description="PAC" evidence="12">
    <location>
        <begin position="493"/>
        <end position="545"/>
    </location>
</feature>
<dbReference type="PROSITE" id="PS50113">
    <property type="entry name" value="PAC"/>
    <property type="match status" value="1"/>
</dbReference>
<dbReference type="eggNOG" id="COG3829">
    <property type="taxonomic scope" value="Bacteria"/>
</dbReference>
<dbReference type="eggNOG" id="COG3452">
    <property type="taxonomic scope" value="Bacteria"/>
</dbReference>
<dbReference type="InterPro" id="IPR003661">
    <property type="entry name" value="HisK_dim/P_dom"/>
</dbReference>
<dbReference type="GO" id="GO:0005524">
    <property type="term" value="F:ATP binding"/>
    <property type="evidence" value="ECO:0007669"/>
    <property type="project" value="UniProtKB-KW"/>
</dbReference>
<evidence type="ECO:0000313" key="14">
    <source>
        <dbReference type="Proteomes" id="UP000013232"/>
    </source>
</evidence>
<dbReference type="GO" id="GO:0000155">
    <property type="term" value="F:phosphorelay sensor kinase activity"/>
    <property type="evidence" value="ECO:0007669"/>
    <property type="project" value="InterPro"/>
</dbReference>
<dbReference type="Proteomes" id="UP000013232">
    <property type="component" value="Unassembled WGS sequence"/>
</dbReference>
<dbReference type="CDD" id="cd00130">
    <property type="entry name" value="PAS"/>
    <property type="match status" value="2"/>
</dbReference>
<evidence type="ECO:0000256" key="3">
    <source>
        <dbReference type="ARBA" id="ARBA00022553"/>
    </source>
</evidence>
<dbReference type="Pfam" id="PF08447">
    <property type="entry name" value="PAS_3"/>
    <property type="match status" value="1"/>
</dbReference>
<evidence type="ECO:0000256" key="5">
    <source>
        <dbReference type="ARBA" id="ARBA00022741"/>
    </source>
</evidence>
<keyword evidence="7" id="KW-0067">ATP-binding</keyword>
<dbReference type="InterPro" id="IPR005467">
    <property type="entry name" value="His_kinase_dom"/>
</dbReference>
<dbReference type="SMART" id="SM00387">
    <property type="entry name" value="HATPase_c"/>
    <property type="match status" value="1"/>
</dbReference>
<dbReference type="PROSITE" id="PS50112">
    <property type="entry name" value="PAS"/>
    <property type="match status" value="3"/>
</dbReference>
<dbReference type="AlphaFoldDB" id="N6YWT9"/>
<dbReference type="InterPro" id="IPR004358">
    <property type="entry name" value="Sig_transdc_His_kin-like_C"/>
</dbReference>
<keyword evidence="9" id="KW-0472">Membrane</keyword>
<feature type="transmembrane region" description="Helical" evidence="9">
    <location>
        <begin position="267"/>
        <end position="285"/>
    </location>
</feature>
<evidence type="ECO:0000313" key="13">
    <source>
        <dbReference type="EMBL" id="ENO86867.1"/>
    </source>
</evidence>
<dbReference type="InterPro" id="IPR035965">
    <property type="entry name" value="PAS-like_dom_sf"/>
</dbReference>
<keyword evidence="5" id="KW-0547">Nucleotide-binding</keyword>
<dbReference type="EC" id="2.7.13.3" evidence="2"/>
<accession>N6YWT9</accession>
<evidence type="ECO:0000256" key="9">
    <source>
        <dbReference type="SAM" id="Phobius"/>
    </source>
</evidence>
<dbReference type="InterPro" id="IPR013655">
    <property type="entry name" value="PAS_fold_3"/>
</dbReference>
<dbReference type="InterPro" id="IPR036097">
    <property type="entry name" value="HisK_dim/P_sf"/>
</dbReference>
<feature type="domain" description="Histidine kinase" evidence="10">
    <location>
        <begin position="689"/>
        <end position="905"/>
    </location>
</feature>
<dbReference type="GO" id="GO:0006355">
    <property type="term" value="P:regulation of DNA-templated transcription"/>
    <property type="evidence" value="ECO:0007669"/>
    <property type="project" value="InterPro"/>
</dbReference>
<evidence type="ECO:0000256" key="7">
    <source>
        <dbReference type="ARBA" id="ARBA00022840"/>
    </source>
</evidence>
<dbReference type="SUPFAM" id="SSF55785">
    <property type="entry name" value="PYP-like sensor domain (PAS domain)"/>
    <property type="match status" value="3"/>
</dbReference>
<evidence type="ECO:0000256" key="6">
    <source>
        <dbReference type="ARBA" id="ARBA00022777"/>
    </source>
</evidence>
<dbReference type="Pfam" id="PF00512">
    <property type="entry name" value="HisKA"/>
    <property type="match status" value="1"/>
</dbReference>
<dbReference type="Pfam" id="PF00989">
    <property type="entry name" value="PAS"/>
    <property type="match status" value="1"/>
</dbReference>
<dbReference type="InterPro" id="IPR001610">
    <property type="entry name" value="PAC"/>
</dbReference>
<evidence type="ECO:0000256" key="1">
    <source>
        <dbReference type="ARBA" id="ARBA00000085"/>
    </source>
</evidence>
<dbReference type="NCBIfam" id="TIGR00229">
    <property type="entry name" value="sensory_box"/>
    <property type="match status" value="3"/>
</dbReference>
<feature type="domain" description="PAS" evidence="11">
    <location>
        <begin position="546"/>
        <end position="584"/>
    </location>
</feature>
<organism evidence="13 14">
    <name type="scientific">Thauera linaloolentis (strain DSM 12138 / JCM 21573 / CCUG 41526 / CIP 105981 / IAM 15112 / NBRC 102519 / 47Lol)</name>
    <dbReference type="NCBI Taxonomy" id="1123367"/>
    <lineage>
        <taxon>Bacteria</taxon>
        <taxon>Pseudomonadati</taxon>
        <taxon>Pseudomonadota</taxon>
        <taxon>Betaproteobacteria</taxon>
        <taxon>Rhodocyclales</taxon>
        <taxon>Zoogloeaceae</taxon>
        <taxon>Thauera</taxon>
    </lineage>
</organism>
<dbReference type="PANTHER" id="PTHR43065:SF10">
    <property type="entry name" value="PEROXIDE STRESS-ACTIVATED HISTIDINE KINASE MAK3"/>
    <property type="match status" value="1"/>
</dbReference>
<dbReference type="eggNOG" id="COG2202">
    <property type="taxonomic scope" value="Bacteria"/>
</dbReference>
<dbReference type="PROSITE" id="PS50109">
    <property type="entry name" value="HIS_KIN"/>
    <property type="match status" value="1"/>
</dbReference>
<name>N6YWT9_THAL4</name>
<evidence type="ECO:0000259" key="10">
    <source>
        <dbReference type="PROSITE" id="PS50109"/>
    </source>
</evidence>
<dbReference type="EMBL" id="AMXE01000047">
    <property type="protein sequence ID" value="ENO86867.1"/>
    <property type="molecule type" value="Genomic_DNA"/>
</dbReference>
<feature type="domain" description="PAS" evidence="11">
    <location>
        <begin position="417"/>
        <end position="489"/>
    </location>
</feature>
<dbReference type="SUPFAM" id="SSF55874">
    <property type="entry name" value="ATPase domain of HSP90 chaperone/DNA topoisomerase II/histidine kinase"/>
    <property type="match status" value="1"/>
</dbReference>
<dbReference type="SMART" id="SM00388">
    <property type="entry name" value="HisKA"/>
    <property type="match status" value="1"/>
</dbReference>
<dbReference type="SMART" id="SM00086">
    <property type="entry name" value="PAC"/>
    <property type="match status" value="2"/>
</dbReference>
<reference evidence="13 14" key="1">
    <citation type="submission" date="2012-09" db="EMBL/GenBank/DDBJ databases">
        <title>Draft Genome Sequences of 6 Strains from Genus Thauera.</title>
        <authorList>
            <person name="Liu B."/>
            <person name="Shapleigh J.P."/>
            <person name="Frostegard A.H."/>
        </authorList>
    </citation>
    <scope>NUCLEOTIDE SEQUENCE [LARGE SCALE GENOMIC DNA]</scope>
    <source>
        <strain evidence="14">47Lol / DSM 12138</strain>
    </source>
</reference>
<comment type="caution">
    <text evidence="13">The sequence shown here is derived from an EMBL/GenBank/DDBJ whole genome shotgun (WGS) entry which is preliminary data.</text>
</comment>
<keyword evidence="9" id="KW-1133">Transmembrane helix</keyword>
<keyword evidence="6 13" id="KW-0418">Kinase</keyword>
<keyword evidence="14" id="KW-1185">Reference proteome</keyword>
<dbReference type="Pfam" id="PF02518">
    <property type="entry name" value="HATPase_c"/>
    <property type="match status" value="1"/>
</dbReference>
<keyword evidence="8" id="KW-0902">Two-component regulatory system</keyword>
<dbReference type="SUPFAM" id="SSF47384">
    <property type="entry name" value="Homodimeric domain of signal transducing histidine kinase"/>
    <property type="match status" value="1"/>
</dbReference>
<dbReference type="Gene3D" id="1.10.287.130">
    <property type="match status" value="1"/>
</dbReference>
<dbReference type="InterPro" id="IPR013767">
    <property type="entry name" value="PAS_fold"/>
</dbReference>